<comment type="caution">
    <text evidence="2">The sequence shown here is derived from an EMBL/GenBank/DDBJ whole genome shotgun (WGS) entry which is preliminary data.</text>
</comment>
<dbReference type="EMBL" id="JASAOG010000096">
    <property type="protein sequence ID" value="KAK0052289.1"/>
    <property type="molecule type" value="Genomic_DNA"/>
</dbReference>
<reference evidence="2" key="2">
    <citation type="submission" date="2023-04" db="EMBL/GenBank/DDBJ databases">
        <authorList>
            <person name="Bu L."/>
            <person name="Lu L."/>
            <person name="Laidemitt M.R."/>
            <person name="Zhang S.M."/>
            <person name="Mutuku M."/>
            <person name="Mkoji G."/>
            <person name="Steinauer M."/>
            <person name="Loker E.S."/>
        </authorList>
    </citation>
    <scope>NUCLEOTIDE SEQUENCE</scope>
    <source>
        <strain evidence="2">KasaAsao</strain>
        <tissue evidence="2">Whole Snail</tissue>
    </source>
</reference>
<organism evidence="2 3">
    <name type="scientific">Biomphalaria pfeifferi</name>
    <name type="common">Bloodfluke planorb</name>
    <name type="synonym">Freshwater snail</name>
    <dbReference type="NCBI Taxonomy" id="112525"/>
    <lineage>
        <taxon>Eukaryota</taxon>
        <taxon>Metazoa</taxon>
        <taxon>Spiralia</taxon>
        <taxon>Lophotrochozoa</taxon>
        <taxon>Mollusca</taxon>
        <taxon>Gastropoda</taxon>
        <taxon>Heterobranchia</taxon>
        <taxon>Euthyneura</taxon>
        <taxon>Panpulmonata</taxon>
        <taxon>Hygrophila</taxon>
        <taxon>Lymnaeoidea</taxon>
        <taxon>Planorbidae</taxon>
        <taxon>Biomphalaria</taxon>
    </lineage>
</organism>
<keyword evidence="3" id="KW-1185">Reference proteome</keyword>
<evidence type="ECO:0000256" key="1">
    <source>
        <dbReference type="SAM" id="MobiDB-lite"/>
    </source>
</evidence>
<reference evidence="2" key="1">
    <citation type="journal article" date="2023" name="PLoS Negl. Trop. Dis.">
        <title>A genome sequence for Biomphalaria pfeifferi, the major vector snail for the human-infecting parasite Schistosoma mansoni.</title>
        <authorList>
            <person name="Bu L."/>
            <person name="Lu L."/>
            <person name="Laidemitt M.R."/>
            <person name="Zhang S.M."/>
            <person name="Mutuku M."/>
            <person name="Mkoji G."/>
            <person name="Steinauer M."/>
            <person name="Loker E.S."/>
        </authorList>
    </citation>
    <scope>NUCLEOTIDE SEQUENCE</scope>
    <source>
        <strain evidence="2">KasaAsao</strain>
    </source>
</reference>
<gene>
    <name evidence="2" type="ORF">Bpfe_018372</name>
</gene>
<accession>A0AAD8BCW5</accession>
<name>A0AAD8BCW5_BIOPF</name>
<sequence length="77" mass="8483">MEDDPQRCIPRLPLPGGRDAVTSRSYFATGDTGSAQATPSLSTRSPFPRWLKRFSNVTHAAIDRFWAGPKRFSSTVG</sequence>
<evidence type="ECO:0000313" key="3">
    <source>
        <dbReference type="Proteomes" id="UP001233172"/>
    </source>
</evidence>
<protein>
    <submittedName>
        <fullName evidence="2">Uncharacterized protein</fullName>
    </submittedName>
</protein>
<dbReference type="Proteomes" id="UP001233172">
    <property type="component" value="Unassembled WGS sequence"/>
</dbReference>
<feature type="region of interest" description="Disordered" evidence="1">
    <location>
        <begin position="1"/>
        <end position="21"/>
    </location>
</feature>
<proteinExistence type="predicted"/>
<evidence type="ECO:0000313" key="2">
    <source>
        <dbReference type="EMBL" id="KAK0052289.1"/>
    </source>
</evidence>
<dbReference type="AlphaFoldDB" id="A0AAD8BCW5"/>